<evidence type="ECO:0000313" key="1">
    <source>
        <dbReference type="EMBL" id="THH29158.1"/>
    </source>
</evidence>
<evidence type="ECO:0000313" key="2">
    <source>
        <dbReference type="Proteomes" id="UP000308730"/>
    </source>
</evidence>
<reference evidence="1 2" key="1">
    <citation type="submission" date="2019-02" db="EMBL/GenBank/DDBJ databases">
        <title>Genome sequencing of the rare red list fungi Antrodiella citrinella (Flaviporus citrinellus).</title>
        <authorList>
            <person name="Buettner E."/>
            <person name="Kellner H."/>
        </authorList>
    </citation>
    <scope>NUCLEOTIDE SEQUENCE [LARGE SCALE GENOMIC DNA]</scope>
    <source>
        <strain evidence="1 2">DSM 108506</strain>
    </source>
</reference>
<comment type="caution">
    <text evidence="1">The sequence shown here is derived from an EMBL/GenBank/DDBJ whole genome shotgun (WGS) entry which is preliminary data.</text>
</comment>
<proteinExistence type="predicted"/>
<gene>
    <name evidence="1" type="ORF">EUX98_g5033</name>
</gene>
<protein>
    <submittedName>
        <fullName evidence="1">Uncharacterized protein</fullName>
    </submittedName>
</protein>
<dbReference type="EMBL" id="SGPM01000137">
    <property type="protein sequence ID" value="THH29158.1"/>
    <property type="molecule type" value="Genomic_DNA"/>
</dbReference>
<accession>A0A4S4MV11</accession>
<organism evidence="1 2">
    <name type="scientific">Antrodiella citrinella</name>
    <dbReference type="NCBI Taxonomy" id="2447956"/>
    <lineage>
        <taxon>Eukaryota</taxon>
        <taxon>Fungi</taxon>
        <taxon>Dikarya</taxon>
        <taxon>Basidiomycota</taxon>
        <taxon>Agaricomycotina</taxon>
        <taxon>Agaricomycetes</taxon>
        <taxon>Polyporales</taxon>
        <taxon>Steccherinaceae</taxon>
        <taxon>Antrodiella</taxon>
    </lineage>
</organism>
<dbReference type="AlphaFoldDB" id="A0A4S4MV11"/>
<dbReference type="Proteomes" id="UP000308730">
    <property type="component" value="Unassembled WGS sequence"/>
</dbReference>
<sequence>MEILYPKADVNWPGEEICVPGRSNAALTTKFQLRVLQYCVPRIPADVDIVID</sequence>
<keyword evidence="2" id="KW-1185">Reference proteome</keyword>
<name>A0A4S4MV11_9APHY</name>